<evidence type="ECO:0000313" key="1">
    <source>
        <dbReference type="EMBL" id="MBW0496908.1"/>
    </source>
</evidence>
<dbReference type="AlphaFoldDB" id="A0A9Q3D7T2"/>
<comment type="caution">
    <text evidence="1">The sequence shown here is derived from an EMBL/GenBank/DDBJ whole genome shotgun (WGS) entry which is preliminary data.</text>
</comment>
<organism evidence="1 2">
    <name type="scientific">Austropuccinia psidii MF-1</name>
    <dbReference type="NCBI Taxonomy" id="1389203"/>
    <lineage>
        <taxon>Eukaryota</taxon>
        <taxon>Fungi</taxon>
        <taxon>Dikarya</taxon>
        <taxon>Basidiomycota</taxon>
        <taxon>Pucciniomycotina</taxon>
        <taxon>Pucciniomycetes</taxon>
        <taxon>Pucciniales</taxon>
        <taxon>Sphaerophragmiaceae</taxon>
        <taxon>Austropuccinia</taxon>
    </lineage>
</organism>
<evidence type="ECO:0000313" key="2">
    <source>
        <dbReference type="Proteomes" id="UP000765509"/>
    </source>
</evidence>
<proteinExistence type="predicted"/>
<dbReference type="Proteomes" id="UP000765509">
    <property type="component" value="Unassembled WGS sequence"/>
</dbReference>
<reference evidence="1" key="1">
    <citation type="submission" date="2021-03" db="EMBL/GenBank/DDBJ databases">
        <title>Draft genome sequence of rust myrtle Austropuccinia psidii MF-1, a brazilian biotype.</title>
        <authorList>
            <person name="Quecine M.C."/>
            <person name="Pachon D.M.R."/>
            <person name="Bonatelli M.L."/>
            <person name="Correr F.H."/>
            <person name="Franceschini L.M."/>
            <person name="Leite T.F."/>
            <person name="Margarido G.R.A."/>
            <person name="Almeida C.A."/>
            <person name="Ferrarezi J.A."/>
            <person name="Labate C.A."/>
        </authorList>
    </citation>
    <scope>NUCLEOTIDE SEQUENCE</scope>
    <source>
        <strain evidence="1">MF-1</strain>
    </source>
</reference>
<accession>A0A9Q3D7T2</accession>
<keyword evidence="2" id="KW-1185">Reference proteome</keyword>
<sequence>MLQRNGILQETTIKAIQESCAQSSTASEETNKRLNQVFEEKNHCKRDRDCLDQDIKKLFNVYQNMKPQPEGHTLQSSYQQDIKPAALLGNKARSPSQYHDGDNMSYSEKEALKPLPEASSWPKFSGTGEYDHMELIDYIDGLFIDVPSIPDYWITAILNTAFKRHASIWYTEMKEIHGGGTGQDGRVKKSKSIAMMRNHKLQIQMAGELEHALKCRCDQNCTLEDSANTLKDVRMKMNIGKYSPYKRSGFKEEQPFRVEFKDQPRERVSQLAKKKNSCHNWGSTEHYSNCPKAKNKVYAIVKVPEEESPIEDSESDFMGDAIREQSHADQDPREELLVQYQQETPLEIQDIQLEAGMPQDTANKNLCKHTQNSQTFLLTQTTGMAYIHGIAKKMTVCIDNSQHPFIIDSGAHFPIIARNYLDHQFPNWEKQLLPTKEKNFKSASGKMTSIGKIIKEIIIPHRKGNIRFNPEFGVLEDSHIQGLLLETDYQRMYGIHLYNSESRHFPIGTTKEKKLSLEIYQISTHDPLEELLNQFREGQLSTTLTSKQKLSLLKMLRRNRQAFAIGEGSLGIIRHHDIELYLNVERPYPPILRKPPYPASLETRK</sequence>
<gene>
    <name evidence="1" type="ORF">O181_036623</name>
</gene>
<protein>
    <submittedName>
        <fullName evidence="1">Uncharacterized protein</fullName>
    </submittedName>
</protein>
<dbReference type="EMBL" id="AVOT02013896">
    <property type="protein sequence ID" value="MBW0496908.1"/>
    <property type="molecule type" value="Genomic_DNA"/>
</dbReference>
<name>A0A9Q3D7T2_9BASI</name>